<evidence type="ECO:0000313" key="10">
    <source>
        <dbReference type="EMBL" id="KAB1659578.1"/>
    </source>
</evidence>
<name>A0A7J5BYZ4_9MICO</name>
<dbReference type="InterPro" id="IPR000223">
    <property type="entry name" value="Pept_S26A_signal_pept_1"/>
</dbReference>
<evidence type="ECO:0000256" key="7">
    <source>
        <dbReference type="RuleBase" id="RU362042"/>
    </source>
</evidence>
<dbReference type="PANTHER" id="PTHR43390">
    <property type="entry name" value="SIGNAL PEPTIDASE I"/>
    <property type="match status" value="1"/>
</dbReference>
<evidence type="ECO:0000256" key="6">
    <source>
        <dbReference type="PIRSR" id="PIRSR600223-1"/>
    </source>
</evidence>
<feature type="active site" evidence="6">
    <location>
        <position position="198"/>
    </location>
</feature>
<feature type="active site" evidence="6">
    <location>
        <position position="125"/>
    </location>
</feature>
<feature type="region of interest" description="Disordered" evidence="8">
    <location>
        <begin position="1"/>
        <end position="68"/>
    </location>
</feature>
<dbReference type="OrthoDB" id="9815782at2"/>
<feature type="transmembrane region" description="Helical" evidence="7">
    <location>
        <begin position="93"/>
        <end position="115"/>
    </location>
</feature>
<keyword evidence="7" id="KW-0812">Transmembrane</keyword>
<gene>
    <name evidence="10" type="primary">lepB</name>
    <name evidence="10" type="ORF">F8O01_04740</name>
</gene>
<comment type="catalytic activity">
    <reaction evidence="1 7">
        <text>Cleavage of hydrophobic, N-terminal signal or leader sequences from secreted and periplasmic proteins.</text>
        <dbReference type="EC" id="3.4.21.89"/>
    </reaction>
</comment>
<dbReference type="CDD" id="cd06530">
    <property type="entry name" value="S26_SPase_I"/>
    <property type="match status" value="1"/>
</dbReference>
<keyword evidence="7" id="KW-0472">Membrane</keyword>
<accession>A0A7J5BYZ4</accession>
<dbReference type="PANTHER" id="PTHR43390:SF1">
    <property type="entry name" value="CHLOROPLAST PROCESSING PEPTIDASE"/>
    <property type="match status" value="1"/>
</dbReference>
<dbReference type="PROSITE" id="PS00761">
    <property type="entry name" value="SPASE_I_3"/>
    <property type="match status" value="1"/>
</dbReference>
<dbReference type="Proteomes" id="UP000467240">
    <property type="component" value="Unassembled WGS sequence"/>
</dbReference>
<keyword evidence="7" id="KW-0645">Protease</keyword>
<feature type="domain" description="Peptidase S26" evidence="9">
    <location>
        <begin position="95"/>
        <end position="290"/>
    </location>
</feature>
<dbReference type="EC" id="3.4.21.89" evidence="4 7"/>
<dbReference type="InterPro" id="IPR019758">
    <property type="entry name" value="Pept_S26A_signal_pept_1_CS"/>
</dbReference>
<evidence type="ECO:0000256" key="3">
    <source>
        <dbReference type="ARBA" id="ARBA00009370"/>
    </source>
</evidence>
<evidence type="ECO:0000256" key="5">
    <source>
        <dbReference type="ARBA" id="ARBA00022801"/>
    </source>
</evidence>
<proteinExistence type="inferred from homology"/>
<dbReference type="Pfam" id="PF10502">
    <property type="entry name" value="Peptidase_S26"/>
    <property type="match status" value="1"/>
</dbReference>
<comment type="subcellular location">
    <subcellularLocation>
        <location evidence="2">Cell membrane</location>
        <topology evidence="2">Single-pass type II membrane protein</topology>
    </subcellularLocation>
    <subcellularLocation>
        <location evidence="7">Membrane</location>
        <topology evidence="7">Single-pass type II membrane protein</topology>
    </subcellularLocation>
</comment>
<keyword evidence="5 7" id="KW-0378">Hydrolase</keyword>
<keyword evidence="11" id="KW-1185">Reference proteome</keyword>
<evidence type="ECO:0000256" key="8">
    <source>
        <dbReference type="SAM" id="MobiDB-lite"/>
    </source>
</evidence>
<dbReference type="GO" id="GO:0004252">
    <property type="term" value="F:serine-type endopeptidase activity"/>
    <property type="evidence" value="ECO:0007669"/>
    <property type="project" value="InterPro"/>
</dbReference>
<dbReference type="GO" id="GO:0006465">
    <property type="term" value="P:signal peptide processing"/>
    <property type="evidence" value="ECO:0007669"/>
    <property type="project" value="InterPro"/>
</dbReference>
<dbReference type="GO" id="GO:0009003">
    <property type="term" value="F:signal peptidase activity"/>
    <property type="evidence" value="ECO:0007669"/>
    <property type="project" value="UniProtKB-EC"/>
</dbReference>
<dbReference type="SUPFAM" id="SSF51306">
    <property type="entry name" value="LexA/Signal peptidase"/>
    <property type="match status" value="1"/>
</dbReference>
<dbReference type="AlphaFoldDB" id="A0A7J5BYZ4"/>
<keyword evidence="7" id="KW-1133">Transmembrane helix</keyword>
<dbReference type="EMBL" id="WBJZ01000005">
    <property type="protein sequence ID" value="KAB1659578.1"/>
    <property type="molecule type" value="Genomic_DNA"/>
</dbReference>
<evidence type="ECO:0000313" key="11">
    <source>
        <dbReference type="Proteomes" id="UP000467240"/>
    </source>
</evidence>
<organism evidence="10 11">
    <name type="scientific">Pseudoclavibacter chungangensis</name>
    <dbReference type="NCBI Taxonomy" id="587635"/>
    <lineage>
        <taxon>Bacteria</taxon>
        <taxon>Bacillati</taxon>
        <taxon>Actinomycetota</taxon>
        <taxon>Actinomycetes</taxon>
        <taxon>Micrococcales</taxon>
        <taxon>Microbacteriaceae</taxon>
        <taxon>Pseudoclavibacter</taxon>
    </lineage>
</organism>
<sequence length="317" mass="33650">MGQTDGSVSDADDAFGPSGTERGPGHPRARGAGRHRRRSAADAGASAELDATNPVHPDGRPGGTPLTLELLADDPVSTEASAPRRRRNPTLVFLRDVVVVIVLAVVISMLVKTFLIRPYYIPSASMSDTLVVNDRVLVNLLVPDLVAVNRGDVVVFIDPGGWLAPTSTPPKTPGQAIVDGALEAVGLKPEDSNNSLIKRVIGVPGDHVVCCNSYGQLVINDQAVSEPYVELGGNQAASGVAFDVTVPAESLWVMGDNRYNSEDSRFHQDLPTHGFVPMDNVVGRAIVLNWPLDRITILGNYPEVFAGVPSRDPNGSE</sequence>
<evidence type="ECO:0000256" key="2">
    <source>
        <dbReference type="ARBA" id="ARBA00004401"/>
    </source>
</evidence>
<comment type="similarity">
    <text evidence="3 7">Belongs to the peptidase S26 family.</text>
</comment>
<dbReference type="InterPro" id="IPR036286">
    <property type="entry name" value="LexA/Signal_pep-like_sf"/>
</dbReference>
<dbReference type="InterPro" id="IPR019533">
    <property type="entry name" value="Peptidase_S26"/>
</dbReference>
<comment type="caution">
    <text evidence="10">The sequence shown here is derived from an EMBL/GenBank/DDBJ whole genome shotgun (WGS) entry which is preliminary data.</text>
</comment>
<dbReference type="GO" id="GO:0005886">
    <property type="term" value="C:plasma membrane"/>
    <property type="evidence" value="ECO:0007669"/>
    <property type="project" value="UniProtKB-SubCell"/>
</dbReference>
<evidence type="ECO:0000259" key="9">
    <source>
        <dbReference type="Pfam" id="PF10502"/>
    </source>
</evidence>
<dbReference type="PRINTS" id="PR00727">
    <property type="entry name" value="LEADERPTASE"/>
</dbReference>
<dbReference type="Gene3D" id="2.10.109.10">
    <property type="entry name" value="Umud Fragment, subunit A"/>
    <property type="match status" value="1"/>
</dbReference>
<feature type="compositionally biased region" description="Basic residues" evidence="8">
    <location>
        <begin position="25"/>
        <end position="38"/>
    </location>
</feature>
<dbReference type="NCBIfam" id="TIGR02227">
    <property type="entry name" value="sigpep_I_bact"/>
    <property type="match status" value="1"/>
</dbReference>
<evidence type="ECO:0000256" key="1">
    <source>
        <dbReference type="ARBA" id="ARBA00000677"/>
    </source>
</evidence>
<reference evidence="10 11" key="1">
    <citation type="submission" date="2019-09" db="EMBL/GenBank/DDBJ databases">
        <title>Phylogeny of genus Pseudoclavibacter and closely related genus.</title>
        <authorList>
            <person name="Li Y."/>
        </authorList>
    </citation>
    <scope>NUCLEOTIDE SEQUENCE [LARGE SCALE GENOMIC DNA]</scope>
    <source>
        <strain evidence="10 11">DSM 23821</strain>
    </source>
</reference>
<evidence type="ECO:0000256" key="4">
    <source>
        <dbReference type="ARBA" id="ARBA00013208"/>
    </source>
</evidence>
<protein>
    <recommendedName>
        <fullName evidence="4 7">Signal peptidase I</fullName>
        <ecNumber evidence="4 7">3.4.21.89</ecNumber>
    </recommendedName>
</protein>
<dbReference type="RefSeq" id="WP_158039744.1">
    <property type="nucleotide sequence ID" value="NZ_JACCFV010000001.1"/>
</dbReference>